<dbReference type="EMBL" id="BGZK01001809">
    <property type="protein sequence ID" value="GBP86684.1"/>
    <property type="molecule type" value="Genomic_DNA"/>
</dbReference>
<organism evidence="2 3">
    <name type="scientific">Eumeta variegata</name>
    <name type="common">Bagworm moth</name>
    <name type="synonym">Eumeta japonica</name>
    <dbReference type="NCBI Taxonomy" id="151549"/>
    <lineage>
        <taxon>Eukaryota</taxon>
        <taxon>Metazoa</taxon>
        <taxon>Ecdysozoa</taxon>
        <taxon>Arthropoda</taxon>
        <taxon>Hexapoda</taxon>
        <taxon>Insecta</taxon>
        <taxon>Pterygota</taxon>
        <taxon>Neoptera</taxon>
        <taxon>Endopterygota</taxon>
        <taxon>Lepidoptera</taxon>
        <taxon>Glossata</taxon>
        <taxon>Ditrysia</taxon>
        <taxon>Tineoidea</taxon>
        <taxon>Psychidae</taxon>
        <taxon>Oiketicinae</taxon>
        <taxon>Eumeta</taxon>
    </lineage>
</organism>
<sequence length="79" mass="8762">MLRNERSLPPRASAPSLHADPLAGKSHPFYPRATSFSQLWKIKRVAVSVHHTVPQLPRPVKSVKPPAASRPRLAPAQRD</sequence>
<comment type="caution">
    <text evidence="2">The sequence shown here is derived from an EMBL/GenBank/DDBJ whole genome shotgun (WGS) entry which is preliminary data.</text>
</comment>
<feature type="region of interest" description="Disordered" evidence="1">
    <location>
        <begin position="56"/>
        <end position="79"/>
    </location>
</feature>
<dbReference type="AlphaFoldDB" id="A0A4C1ZHV2"/>
<evidence type="ECO:0000313" key="3">
    <source>
        <dbReference type="Proteomes" id="UP000299102"/>
    </source>
</evidence>
<reference evidence="2 3" key="1">
    <citation type="journal article" date="2019" name="Commun. Biol.">
        <title>The bagworm genome reveals a unique fibroin gene that provides high tensile strength.</title>
        <authorList>
            <person name="Kono N."/>
            <person name="Nakamura H."/>
            <person name="Ohtoshi R."/>
            <person name="Tomita M."/>
            <person name="Numata K."/>
            <person name="Arakawa K."/>
        </authorList>
    </citation>
    <scope>NUCLEOTIDE SEQUENCE [LARGE SCALE GENOMIC DNA]</scope>
</reference>
<dbReference type="Proteomes" id="UP000299102">
    <property type="component" value="Unassembled WGS sequence"/>
</dbReference>
<feature type="compositionally biased region" description="Low complexity" evidence="1">
    <location>
        <begin position="65"/>
        <end position="79"/>
    </location>
</feature>
<evidence type="ECO:0000313" key="2">
    <source>
        <dbReference type="EMBL" id="GBP86684.1"/>
    </source>
</evidence>
<feature type="region of interest" description="Disordered" evidence="1">
    <location>
        <begin position="1"/>
        <end position="28"/>
    </location>
</feature>
<gene>
    <name evidence="2" type="ORF">EVAR_103628_1</name>
</gene>
<protein>
    <submittedName>
        <fullName evidence="2">Uncharacterized protein</fullName>
    </submittedName>
</protein>
<name>A0A4C1ZHV2_EUMVA</name>
<keyword evidence="3" id="KW-1185">Reference proteome</keyword>
<evidence type="ECO:0000256" key="1">
    <source>
        <dbReference type="SAM" id="MobiDB-lite"/>
    </source>
</evidence>
<proteinExistence type="predicted"/>
<accession>A0A4C1ZHV2</accession>